<sequence>MTRVRAFGPGLEEGLVNKSNKPTGTGPGAGTGGLGLAIEGPSEAKMSCQDNKDGSCSVDYIPFTPGEYDVNISFGGLSIPGQRSAQLGSPFRVPVRQVVDPSKVRCSGPGLGGGVRAHVPQTFTVDSSKAGMAPLEVQIYGPAGETVSQGHNADGTFDIYYTAPEPGQYIITIRFGGEQIPNSPFHVEVSRNCRLAGVWFGLGWVES</sequence>
<evidence type="ECO:0008006" key="7">
    <source>
        <dbReference type="Google" id="ProtNLM"/>
    </source>
</evidence>
<accession>A0A3B5QXD6</accession>
<keyword evidence="6" id="KW-1185">Reference proteome</keyword>
<dbReference type="PANTHER" id="PTHR38537:SF12">
    <property type="entry name" value="FILAMIN-C"/>
    <property type="match status" value="1"/>
</dbReference>
<feature type="region of interest" description="Disordered" evidence="4">
    <location>
        <begin position="1"/>
        <end position="30"/>
    </location>
</feature>
<organism evidence="5 6">
    <name type="scientific">Xiphophorus maculatus</name>
    <name type="common">Southern platyfish</name>
    <name type="synonym">Platypoecilus maculatus</name>
    <dbReference type="NCBI Taxonomy" id="8083"/>
    <lineage>
        <taxon>Eukaryota</taxon>
        <taxon>Metazoa</taxon>
        <taxon>Chordata</taxon>
        <taxon>Craniata</taxon>
        <taxon>Vertebrata</taxon>
        <taxon>Euteleostomi</taxon>
        <taxon>Actinopterygii</taxon>
        <taxon>Neopterygii</taxon>
        <taxon>Teleostei</taxon>
        <taxon>Neoteleostei</taxon>
        <taxon>Acanthomorphata</taxon>
        <taxon>Ovalentaria</taxon>
        <taxon>Atherinomorphae</taxon>
        <taxon>Cyprinodontiformes</taxon>
        <taxon>Poeciliidae</taxon>
        <taxon>Poeciliinae</taxon>
        <taxon>Xiphophorus</taxon>
    </lineage>
</organism>
<dbReference type="InParanoid" id="A0A3B5QXD6"/>
<reference evidence="5" key="4">
    <citation type="submission" date="2025-09" db="UniProtKB">
        <authorList>
            <consortium name="Ensembl"/>
        </authorList>
    </citation>
    <scope>IDENTIFICATION</scope>
    <source>
        <strain evidence="5">JP 163 A</strain>
    </source>
</reference>
<dbReference type="InterPro" id="IPR044801">
    <property type="entry name" value="Filamin"/>
</dbReference>
<protein>
    <recommendedName>
        <fullName evidence="7">Filamin C, gamma b (actin binding protein 280)</fullName>
    </recommendedName>
</protein>
<dbReference type="Proteomes" id="UP000002852">
    <property type="component" value="Unassembled WGS sequence"/>
</dbReference>
<comment type="similarity">
    <text evidence="1">Belongs to the filamin family.</text>
</comment>
<reference evidence="6" key="1">
    <citation type="submission" date="2012-01" db="EMBL/GenBank/DDBJ databases">
        <authorList>
            <person name="Walter R."/>
            <person name="Schartl M."/>
            <person name="Warren W."/>
        </authorList>
    </citation>
    <scope>NUCLEOTIDE SEQUENCE [LARGE SCALE GENOMIC DNA]</scope>
    <source>
        <strain evidence="6">JP 163 A</strain>
    </source>
</reference>
<dbReference type="AlphaFoldDB" id="A0A3B5QXD6"/>
<dbReference type="GO" id="GO:0051015">
    <property type="term" value="F:actin filament binding"/>
    <property type="evidence" value="ECO:0007669"/>
    <property type="project" value="InterPro"/>
</dbReference>
<dbReference type="InterPro" id="IPR013783">
    <property type="entry name" value="Ig-like_fold"/>
</dbReference>
<evidence type="ECO:0000313" key="5">
    <source>
        <dbReference type="Ensembl" id="ENSXMAP00000035953.1"/>
    </source>
</evidence>
<dbReference type="GO" id="GO:0007399">
    <property type="term" value="P:nervous system development"/>
    <property type="evidence" value="ECO:0007669"/>
    <property type="project" value="UniProtKB-ARBA"/>
</dbReference>
<dbReference type="InterPro" id="IPR014756">
    <property type="entry name" value="Ig_E-set"/>
</dbReference>
<dbReference type="STRING" id="8083.ENSXMAP00000035953"/>
<dbReference type="Gene3D" id="2.60.40.10">
    <property type="entry name" value="Immunoglobulins"/>
    <property type="match status" value="2"/>
</dbReference>
<dbReference type="GeneTree" id="ENSGT00940000156286"/>
<evidence type="ECO:0000256" key="3">
    <source>
        <dbReference type="PROSITE-ProRule" id="PRU00087"/>
    </source>
</evidence>
<evidence type="ECO:0000256" key="2">
    <source>
        <dbReference type="ARBA" id="ARBA00022737"/>
    </source>
</evidence>
<name>A0A3B5QXD6_XIPMA</name>
<feature type="repeat" description="Filamin" evidence="3">
    <location>
        <begin position="96"/>
        <end position="189"/>
    </location>
</feature>
<reference evidence="6" key="2">
    <citation type="journal article" date="2013" name="Nat. Genet.">
        <title>The genome of the platyfish, Xiphophorus maculatus, provides insights into evolutionary adaptation and several complex traits.</title>
        <authorList>
            <person name="Schartl M."/>
            <person name="Walter R.B."/>
            <person name="Shen Y."/>
            <person name="Garcia T."/>
            <person name="Catchen J."/>
            <person name="Amores A."/>
            <person name="Braasch I."/>
            <person name="Chalopin D."/>
            <person name="Volff J.N."/>
            <person name="Lesch K.P."/>
            <person name="Bisazza A."/>
            <person name="Minx P."/>
            <person name="Hillier L."/>
            <person name="Wilson R.K."/>
            <person name="Fuerstenberg S."/>
            <person name="Boore J."/>
            <person name="Searle S."/>
            <person name="Postlethwait J.H."/>
            <person name="Warren W.C."/>
        </authorList>
    </citation>
    <scope>NUCLEOTIDE SEQUENCE [LARGE SCALE GENOMIC DNA]</scope>
    <source>
        <strain evidence="6">JP 163 A</strain>
    </source>
</reference>
<dbReference type="FunFam" id="2.60.40.10:FF:000001">
    <property type="entry name" value="Filamin-C isoform b"/>
    <property type="match status" value="1"/>
</dbReference>
<dbReference type="Pfam" id="PF00630">
    <property type="entry name" value="Filamin"/>
    <property type="match status" value="2"/>
</dbReference>
<reference evidence="5" key="3">
    <citation type="submission" date="2025-08" db="UniProtKB">
        <authorList>
            <consortium name="Ensembl"/>
        </authorList>
    </citation>
    <scope>IDENTIFICATION</scope>
    <source>
        <strain evidence="5">JP 163 A</strain>
    </source>
</reference>
<proteinExistence type="inferred from homology"/>
<dbReference type="InterPro" id="IPR017868">
    <property type="entry name" value="Filamin/ABP280_repeat-like"/>
</dbReference>
<dbReference type="InterPro" id="IPR001298">
    <property type="entry name" value="Filamin/ABP280_rpt"/>
</dbReference>
<dbReference type="SMART" id="SM00557">
    <property type="entry name" value="IG_FLMN"/>
    <property type="match status" value="2"/>
</dbReference>
<feature type="repeat" description="Filamin" evidence="3">
    <location>
        <begin position="1"/>
        <end position="95"/>
    </location>
</feature>
<evidence type="ECO:0000256" key="4">
    <source>
        <dbReference type="SAM" id="MobiDB-lite"/>
    </source>
</evidence>
<dbReference type="OMA" id="AGMENKF"/>
<evidence type="ECO:0000313" key="6">
    <source>
        <dbReference type="Proteomes" id="UP000002852"/>
    </source>
</evidence>
<dbReference type="PANTHER" id="PTHR38537">
    <property type="entry name" value="JITTERBUG, ISOFORM N"/>
    <property type="match status" value="1"/>
</dbReference>
<dbReference type="GO" id="GO:0030036">
    <property type="term" value="P:actin cytoskeleton organization"/>
    <property type="evidence" value="ECO:0007669"/>
    <property type="project" value="InterPro"/>
</dbReference>
<dbReference type="PROSITE" id="PS50194">
    <property type="entry name" value="FILAMIN_REPEAT"/>
    <property type="match status" value="2"/>
</dbReference>
<evidence type="ECO:0000256" key="1">
    <source>
        <dbReference type="ARBA" id="ARBA00009238"/>
    </source>
</evidence>
<dbReference type="Ensembl" id="ENSXMAT00000021303.1">
    <property type="protein sequence ID" value="ENSXMAP00000035953.1"/>
    <property type="gene ID" value="ENSXMAG00000022597.1"/>
</dbReference>
<dbReference type="SUPFAM" id="SSF81296">
    <property type="entry name" value="E set domains"/>
    <property type="match status" value="2"/>
</dbReference>
<keyword evidence="2" id="KW-0677">Repeat</keyword>